<dbReference type="Gene3D" id="2.60.120.330">
    <property type="entry name" value="B-lactam Antibiotic, Isopenicillin N Synthase, Chain"/>
    <property type="match status" value="1"/>
</dbReference>
<dbReference type="GO" id="GO:0051213">
    <property type="term" value="F:dioxygenase activity"/>
    <property type="evidence" value="ECO:0007669"/>
    <property type="project" value="UniProtKB-KW"/>
</dbReference>
<dbReference type="SUPFAM" id="SSF51197">
    <property type="entry name" value="Clavaminate synthase-like"/>
    <property type="match status" value="1"/>
</dbReference>
<name>A0A175W755_9PEZI</name>
<accession>A0A175W755</accession>
<dbReference type="InterPro" id="IPR027443">
    <property type="entry name" value="IPNS-like_sf"/>
</dbReference>
<evidence type="ECO:0000256" key="1">
    <source>
        <dbReference type="SAM" id="MobiDB-lite"/>
    </source>
</evidence>
<dbReference type="OrthoDB" id="406156at2759"/>
<evidence type="ECO:0000313" key="3">
    <source>
        <dbReference type="Proteomes" id="UP000078237"/>
    </source>
</evidence>
<reference evidence="2 3" key="1">
    <citation type="journal article" date="2016" name="Genome Announc.">
        <title>Genome Sequence of Madurella mycetomatis mm55, Isolated from a Human Mycetoma Case in Sudan.</title>
        <authorList>
            <person name="Smit S."/>
            <person name="Derks M.F."/>
            <person name="Bervoets S."/>
            <person name="Fahal A."/>
            <person name="van Leeuwen W."/>
            <person name="van Belkum A."/>
            <person name="van de Sande W.W."/>
        </authorList>
    </citation>
    <scope>NUCLEOTIDE SEQUENCE [LARGE SCALE GENOMIC DNA]</scope>
    <source>
        <strain evidence="3">mm55</strain>
    </source>
</reference>
<evidence type="ECO:0000313" key="2">
    <source>
        <dbReference type="EMBL" id="KXX79618.1"/>
    </source>
</evidence>
<gene>
    <name evidence="2" type="ORF">MMYC01_203025</name>
</gene>
<dbReference type="AlphaFoldDB" id="A0A175W755"/>
<dbReference type="EMBL" id="LCTW02000082">
    <property type="protein sequence ID" value="KXX79618.1"/>
    <property type="molecule type" value="Genomic_DNA"/>
</dbReference>
<dbReference type="STRING" id="100816.A0A175W755"/>
<protein>
    <submittedName>
        <fullName evidence="2">Mugineic-acid 3-dioxygenase</fullName>
    </submittedName>
</protein>
<comment type="caution">
    <text evidence="2">The sequence shown here is derived from an EMBL/GenBank/DDBJ whole genome shotgun (WGS) entry which is preliminary data.</text>
</comment>
<organism evidence="2 3">
    <name type="scientific">Madurella mycetomatis</name>
    <dbReference type="NCBI Taxonomy" id="100816"/>
    <lineage>
        <taxon>Eukaryota</taxon>
        <taxon>Fungi</taxon>
        <taxon>Dikarya</taxon>
        <taxon>Ascomycota</taxon>
        <taxon>Pezizomycotina</taxon>
        <taxon>Sordariomycetes</taxon>
        <taxon>Sordariomycetidae</taxon>
        <taxon>Sordariales</taxon>
        <taxon>Sordariales incertae sedis</taxon>
        <taxon>Madurella</taxon>
    </lineage>
</organism>
<feature type="region of interest" description="Disordered" evidence="1">
    <location>
        <begin position="181"/>
        <end position="203"/>
    </location>
</feature>
<proteinExistence type="predicted"/>
<dbReference type="VEuPathDB" id="FungiDB:MMYC01_203025"/>
<dbReference type="Proteomes" id="UP000078237">
    <property type="component" value="Unassembled WGS sequence"/>
</dbReference>
<sequence length="241" mass="26452">MSVLLDASFTKSTAHYLGGQHALAIQSSSAFPGRPISCTYPPISYRKLLAGDRDEAAQVLEAARTYGIFSVPEGEALLTESQQLHGLAKDAFSAPATGTVKTTDKDQRPDTVEFFNISKDDLHVVTPSRSYPPQRMRQWPLLQSFTRRGHECGMVILRALAEQLGLQPDEFTNLSLFDRPSGDHRRLTHKTPHSSDRANAVGLPSPTDFGSVTVLFNWSGGLQVESNTEGKMPTQILAKTR</sequence>
<keyword evidence="3" id="KW-1185">Reference proteome</keyword>